<dbReference type="PANTHER" id="PTHR12526">
    <property type="entry name" value="GLYCOSYLTRANSFERASE"/>
    <property type="match status" value="1"/>
</dbReference>
<dbReference type="OrthoDB" id="9787617at2"/>
<evidence type="ECO:0000259" key="1">
    <source>
        <dbReference type="Pfam" id="PF00534"/>
    </source>
</evidence>
<accession>A0A563VML1</accession>
<dbReference type="InterPro" id="IPR001296">
    <property type="entry name" value="Glyco_trans_1"/>
</dbReference>
<sequence length="394" mass="44281">MNNFDNFTNPIALFAGGGVGDSQTNVSVYLVSGIALQGYSVDLVTLSSTKSALLDFYREVAGFERVNVYPLQVSNARKSLPPLIKYYKQRQPQVIFSQLTYFNALAVVAKILARAKTANILLEGTLLSKMIQSDSQFSRKLMLVPFLAKLTYPFAQGFIAKSKDILLDTRQVVGKRFESLSTTVLPNPYPFERFTTLAQETVDHSWFRDRELPIIISSGRLCEQKGFDTLLQAFAEVYQKIPCRLVILGEGPERQQLEAQIEKLELTEAVWMPGRVSNPWKYVANSSIFVLASRWEGWPSALMEAMACKIPVITTDCPGDGKKMVNDRQSGLIIPTDNVIALQNALLKLLQEPTYREKLGQKAQESVSRYDYRVITTEYLDFACSIVENQVIKS</sequence>
<protein>
    <submittedName>
        <fullName evidence="2">Glycosyl transferase group 1</fullName>
    </submittedName>
</protein>
<dbReference type="Proteomes" id="UP000320055">
    <property type="component" value="Unassembled WGS sequence"/>
</dbReference>
<dbReference type="GO" id="GO:0016757">
    <property type="term" value="F:glycosyltransferase activity"/>
    <property type="evidence" value="ECO:0007669"/>
    <property type="project" value="InterPro"/>
</dbReference>
<dbReference type="AlphaFoldDB" id="A0A563VML1"/>
<dbReference type="RefSeq" id="WP_144864260.1">
    <property type="nucleotide sequence ID" value="NZ_LR213778.1"/>
</dbReference>
<dbReference type="SUPFAM" id="SSF53756">
    <property type="entry name" value="UDP-Glycosyltransferase/glycogen phosphorylase"/>
    <property type="match status" value="1"/>
</dbReference>
<organism evidence="2 3">
    <name type="scientific">Hyella patelloides LEGE 07179</name>
    <dbReference type="NCBI Taxonomy" id="945734"/>
    <lineage>
        <taxon>Bacteria</taxon>
        <taxon>Bacillati</taxon>
        <taxon>Cyanobacteriota</taxon>
        <taxon>Cyanophyceae</taxon>
        <taxon>Pleurocapsales</taxon>
        <taxon>Hyellaceae</taxon>
        <taxon>Hyella</taxon>
    </lineage>
</organism>
<dbReference type="Gene3D" id="3.40.50.2000">
    <property type="entry name" value="Glycogen Phosphorylase B"/>
    <property type="match status" value="2"/>
</dbReference>
<feature type="domain" description="Glycosyl transferase family 1" evidence="1">
    <location>
        <begin position="207"/>
        <end position="365"/>
    </location>
</feature>
<reference evidence="2 3" key="1">
    <citation type="submission" date="2019-01" db="EMBL/GenBank/DDBJ databases">
        <authorList>
            <person name="Brito A."/>
        </authorList>
    </citation>
    <scope>NUCLEOTIDE SEQUENCE [LARGE SCALE GENOMIC DNA]</scope>
    <source>
        <strain evidence="2">1</strain>
    </source>
</reference>
<dbReference type="Pfam" id="PF00534">
    <property type="entry name" value="Glycos_transf_1"/>
    <property type="match status" value="1"/>
</dbReference>
<evidence type="ECO:0000313" key="3">
    <source>
        <dbReference type="Proteomes" id="UP000320055"/>
    </source>
</evidence>
<gene>
    <name evidence="2" type="ORF">H1P_160033</name>
</gene>
<name>A0A563VML1_9CYAN</name>
<keyword evidence="2" id="KW-0808">Transferase</keyword>
<proteinExistence type="predicted"/>
<evidence type="ECO:0000313" key="2">
    <source>
        <dbReference type="EMBL" id="VEP12694.1"/>
    </source>
</evidence>
<dbReference type="EMBL" id="CAACVJ010000068">
    <property type="protein sequence ID" value="VEP12694.1"/>
    <property type="molecule type" value="Genomic_DNA"/>
</dbReference>
<keyword evidence="3" id="KW-1185">Reference proteome</keyword>